<protein>
    <submittedName>
        <fullName evidence="2">Uncharacterized protein</fullName>
    </submittedName>
</protein>
<name>A0A2H4J061_9CAUD</name>
<evidence type="ECO:0000256" key="1">
    <source>
        <dbReference type="SAM" id="Coils"/>
    </source>
</evidence>
<sequence length="235" mass="27939">MNKKYEEVEFLAGSTIKGAVKELLQYKDKGILACGEFNGVMLYSDTVTLDTAYKEITGKTKAEIDKTKQEWEEKLERERRVQKEKVHELVLEWQKRETPFGYVWKDGEVKINENNADILKWIYKMTLEYLNNPPNYLAKEIIDKCEEELSYDEAKGRVTLTMVERYVTAELNLRMEQYENNRQEDIREFLRKPLDKELLIAVEERYKSNSVEYSAEIITKEMYKRAVEKVEKCKE</sequence>
<accession>A0A2H4J061</accession>
<reference evidence="2" key="1">
    <citation type="submission" date="2017-06" db="EMBL/GenBank/DDBJ databases">
        <title>Novel phages from South African skin metaviromes.</title>
        <authorList>
            <person name="van Zyl L.J."/>
            <person name="Abrahams Y."/>
            <person name="Stander E.A."/>
            <person name="Kirby B.M."/>
            <person name="Clavaud C."/>
            <person name="Farcet C."/>
            <person name="Breton L."/>
            <person name="Trindade M.I."/>
        </authorList>
    </citation>
    <scope>NUCLEOTIDE SEQUENCE</scope>
</reference>
<dbReference type="Gene3D" id="3.90.1750.20">
    <property type="entry name" value="Putative Large Serine Recombinase, Chain B, Domain 2"/>
    <property type="match status" value="1"/>
</dbReference>
<organism evidence="2">
    <name type="scientific">uncultured Caudovirales phage</name>
    <dbReference type="NCBI Taxonomy" id="2100421"/>
    <lineage>
        <taxon>Viruses</taxon>
        <taxon>Duplodnaviria</taxon>
        <taxon>Heunggongvirae</taxon>
        <taxon>Uroviricota</taxon>
        <taxon>Caudoviricetes</taxon>
        <taxon>Peduoviridae</taxon>
        <taxon>Maltschvirus</taxon>
        <taxon>Maltschvirus maltsch</taxon>
    </lineage>
</organism>
<gene>
    <name evidence="2" type="ORF">10S11_52</name>
</gene>
<proteinExistence type="predicted"/>
<evidence type="ECO:0000313" key="2">
    <source>
        <dbReference type="EMBL" id="ASN68314.1"/>
    </source>
</evidence>
<dbReference type="InterPro" id="IPR038109">
    <property type="entry name" value="DNA_bind_recomb_sf"/>
</dbReference>
<dbReference type="EMBL" id="MF417875">
    <property type="protein sequence ID" value="ASN68314.1"/>
    <property type="molecule type" value="Genomic_DNA"/>
</dbReference>
<feature type="coiled-coil region" evidence="1">
    <location>
        <begin position="61"/>
        <end position="92"/>
    </location>
</feature>
<keyword evidence="1" id="KW-0175">Coiled coil</keyword>